<reference evidence="3 4" key="1">
    <citation type="submission" date="2021-03" db="EMBL/GenBank/DDBJ databases">
        <title>Whole genome shotgun sequence of Actinoplanes toevensis NBRC 105298.</title>
        <authorList>
            <person name="Komaki H."/>
            <person name="Tamura T."/>
        </authorList>
    </citation>
    <scope>NUCLEOTIDE SEQUENCE [LARGE SCALE GENOMIC DNA]</scope>
    <source>
        <strain evidence="3 4">NBRC 105298</strain>
    </source>
</reference>
<protein>
    <recommendedName>
        <fullName evidence="5">DUF4173 domain-containing protein</fullName>
    </recommendedName>
</protein>
<dbReference type="EMBL" id="BOQN01000133">
    <property type="protein sequence ID" value="GIM97106.1"/>
    <property type="molecule type" value="Genomic_DNA"/>
</dbReference>
<feature type="transmembrane region" description="Helical" evidence="2">
    <location>
        <begin position="177"/>
        <end position="197"/>
    </location>
</feature>
<dbReference type="Pfam" id="PF13687">
    <property type="entry name" value="DUF4153"/>
    <property type="match status" value="1"/>
</dbReference>
<feature type="transmembrane region" description="Helical" evidence="2">
    <location>
        <begin position="203"/>
        <end position="221"/>
    </location>
</feature>
<dbReference type="AlphaFoldDB" id="A0A919WBE7"/>
<dbReference type="Proteomes" id="UP000677082">
    <property type="component" value="Unassembled WGS sequence"/>
</dbReference>
<evidence type="ECO:0000313" key="3">
    <source>
        <dbReference type="EMBL" id="GIM97106.1"/>
    </source>
</evidence>
<dbReference type="InterPro" id="IPR025291">
    <property type="entry name" value="DUF4153"/>
</dbReference>
<name>A0A919WBE7_9ACTN</name>
<proteinExistence type="predicted"/>
<feature type="compositionally biased region" description="Pro residues" evidence="1">
    <location>
        <begin position="112"/>
        <end position="121"/>
    </location>
</feature>
<comment type="caution">
    <text evidence="3">The sequence shown here is derived from an EMBL/GenBank/DDBJ whole genome shotgun (WGS) entry which is preliminary data.</text>
</comment>
<feature type="transmembrane region" description="Helical" evidence="2">
    <location>
        <begin position="282"/>
        <end position="300"/>
    </location>
</feature>
<feature type="transmembrane region" description="Helical" evidence="2">
    <location>
        <begin position="257"/>
        <end position="275"/>
    </location>
</feature>
<feature type="region of interest" description="Disordered" evidence="1">
    <location>
        <begin position="98"/>
        <end position="154"/>
    </location>
</feature>
<feature type="transmembrane region" description="Helical" evidence="2">
    <location>
        <begin position="233"/>
        <end position="251"/>
    </location>
</feature>
<organism evidence="3 4">
    <name type="scientific">Paractinoplanes toevensis</name>
    <dbReference type="NCBI Taxonomy" id="571911"/>
    <lineage>
        <taxon>Bacteria</taxon>
        <taxon>Bacillati</taxon>
        <taxon>Actinomycetota</taxon>
        <taxon>Actinomycetes</taxon>
        <taxon>Micromonosporales</taxon>
        <taxon>Micromonosporaceae</taxon>
        <taxon>Paractinoplanes</taxon>
    </lineage>
</organism>
<evidence type="ECO:0000256" key="1">
    <source>
        <dbReference type="SAM" id="MobiDB-lite"/>
    </source>
</evidence>
<gene>
    <name evidence="3" type="ORF">Ato02nite_088990</name>
</gene>
<keyword evidence="2" id="KW-0812">Transmembrane</keyword>
<sequence>MADLPSEQPDPAKAAKAAPADTNNDVPAAPVPAPQLLVMPPTDVIPSMVWPGTDGETAWAIPIQIPSGTRGYALFVPMVPAPASVPAVTRPAVTVPAVPKPADQAEKTTVKPAPPTPPAPAPAEDATPTPPPVPALVSQRPQPQAPPYPARPFGTYERTPSPWQTFRKKHWAGPKEAKGWAVPAGVLAGALGFLIFLPLDRVGIGWFLGWLVLTLGVAFGVRESTDLPRGERLVRSGWAAAALALMLVPAFRNAWWLVTFSVLGAIGCTALAIVGGRQVRSILFSLIAAPYAAFAGIPWVRKHLKASRSPGIARRTFFSVALTVMVLLVFGALLSSADVAFSQLLDDVIPDFAIGSIFQWIFLAVAGGLLAVAGIYTLTAPPATSSLDTEGKGRFGLIEWAPAGAALVLLFGGFVAVQFTVLFGGSRHVLKTAGLSYSQYARSGFWQLVAVTLLSLALIAALARWAKRDQPAERVLLRVLLGLLCALSVVIVASALSRMWEYQRVYSFTGERIFVMASEMLLGVIFVLIAVAGIKWQGRWIPGTTVGLAVLMLLGLAALDPEGYVASRNAARYAGSGKIDAWYLRALSADATPALTKLPDPVRRCTLSWIAADLKNPDPWYAWNLGRERARDALAELGPAAIGNQKDCKSADQFDLPKTRR</sequence>
<evidence type="ECO:0008006" key="5">
    <source>
        <dbReference type="Google" id="ProtNLM"/>
    </source>
</evidence>
<feature type="compositionally biased region" description="Low complexity" evidence="1">
    <location>
        <begin position="9"/>
        <end position="21"/>
    </location>
</feature>
<feature type="region of interest" description="Disordered" evidence="1">
    <location>
        <begin position="1"/>
        <end position="29"/>
    </location>
</feature>
<feature type="transmembrane region" description="Helical" evidence="2">
    <location>
        <begin position="400"/>
        <end position="423"/>
    </location>
</feature>
<evidence type="ECO:0000313" key="4">
    <source>
        <dbReference type="Proteomes" id="UP000677082"/>
    </source>
</evidence>
<keyword evidence="2" id="KW-1133">Transmembrane helix</keyword>
<keyword evidence="2" id="KW-0472">Membrane</keyword>
<evidence type="ECO:0000256" key="2">
    <source>
        <dbReference type="SAM" id="Phobius"/>
    </source>
</evidence>
<dbReference type="RefSeq" id="WP_246608106.1">
    <property type="nucleotide sequence ID" value="NZ_BOQN01000133.1"/>
</dbReference>
<feature type="transmembrane region" description="Helical" evidence="2">
    <location>
        <begin position="320"/>
        <end position="345"/>
    </location>
</feature>
<feature type="transmembrane region" description="Helical" evidence="2">
    <location>
        <begin position="475"/>
        <end position="493"/>
    </location>
</feature>
<feature type="transmembrane region" description="Helical" evidence="2">
    <location>
        <begin position="513"/>
        <end position="534"/>
    </location>
</feature>
<keyword evidence="4" id="KW-1185">Reference proteome</keyword>
<accession>A0A919WBE7</accession>
<feature type="transmembrane region" description="Helical" evidence="2">
    <location>
        <begin position="540"/>
        <end position="559"/>
    </location>
</feature>
<feature type="transmembrane region" description="Helical" evidence="2">
    <location>
        <begin position="444"/>
        <end position="463"/>
    </location>
</feature>
<feature type="transmembrane region" description="Helical" evidence="2">
    <location>
        <begin position="357"/>
        <end position="380"/>
    </location>
</feature>